<sequence length="91" mass="9960">MGRGRGGDFRTHQALAATLFYLRIRDTGASAARLASRLSPNFAGSRCTPRECDSLLLLNSRVRAAGLPDAENCKYKTMNGSTKIMKFDSTF</sequence>
<dbReference type="HOGENOM" id="CLU_2420612_0_0_4"/>
<protein>
    <submittedName>
        <fullName evidence="1">Uncharacterized protein</fullName>
    </submittedName>
</protein>
<proteinExistence type="predicted"/>
<dbReference type="Proteomes" id="UP000006552">
    <property type="component" value="Chromosome"/>
</dbReference>
<accession>Q5P8R1</accession>
<gene>
    <name evidence="1" type="ORF">ebA339</name>
</gene>
<reference evidence="1 2" key="1">
    <citation type="journal article" date="2005" name="Arch. Microbiol.">
        <title>The genome sequence of an anaerobic aromatic-degrading denitrifying bacterium, strain EbN1.</title>
        <authorList>
            <person name="Rabus R."/>
            <person name="Kube M."/>
            <person name="Heider J."/>
            <person name="Beck A."/>
            <person name="Heitmann K."/>
            <person name="Widdel F."/>
            <person name="Reinhardt R."/>
        </authorList>
    </citation>
    <scope>NUCLEOTIDE SEQUENCE [LARGE SCALE GENOMIC DNA]</scope>
    <source>
        <strain evidence="1 2">EbN1</strain>
    </source>
</reference>
<dbReference type="KEGG" id="eba:ebA339"/>
<name>Q5P8R1_AROAE</name>
<keyword evidence="2" id="KW-1185">Reference proteome</keyword>
<evidence type="ECO:0000313" key="2">
    <source>
        <dbReference type="Proteomes" id="UP000006552"/>
    </source>
</evidence>
<organism evidence="1 2">
    <name type="scientific">Aromatoleum aromaticum (strain DSM 19018 / LMG 30748 / EbN1)</name>
    <name type="common">Azoarcus sp. (strain EbN1)</name>
    <dbReference type="NCBI Taxonomy" id="76114"/>
    <lineage>
        <taxon>Bacteria</taxon>
        <taxon>Pseudomonadati</taxon>
        <taxon>Pseudomonadota</taxon>
        <taxon>Betaproteobacteria</taxon>
        <taxon>Rhodocyclales</taxon>
        <taxon>Rhodocyclaceae</taxon>
        <taxon>Aromatoleum</taxon>
    </lineage>
</organism>
<evidence type="ECO:0000313" key="1">
    <source>
        <dbReference type="EMBL" id="CAI06298.1"/>
    </source>
</evidence>
<dbReference type="EMBL" id="CR555306">
    <property type="protein sequence ID" value="CAI06298.1"/>
    <property type="molecule type" value="Genomic_DNA"/>
</dbReference>
<dbReference type="AlphaFoldDB" id="Q5P8R1"/>